<dbReference type="Pfam" id="PF03810">
    <property type="entry name" value="IBN_N"/>
    <property type="match status" value="1"/>
</dbReference>
<dbReference type="InterPro" id="IPR013761">
    <property type="entry name" value="SAM/pointed_sf"/>
</dbReference>
<proteinExistence type="inferred from homology"/>
<dbReference type="InterPro" id="IPR054235">
    <property type="entry name" value="DUF6962"/>
</dbReference>
<keyword evidence="5" id="KW-0391">Immunity</keyword>
<evidence type="ECO:0000256" key="4">
    <source>
        <dbReference type="ARBA" id="ARBA00022588"/>
    </source>
</evidence>
<dbReference type="Pfam" id="PF07647">
    <property type="entry name" value="SAM_2"/>
    <property type="match status" value="1"/>
</dbReference>
<dbReference type="PANTHER" id="PTHR12363:SF33">
    <property type="entry name" value="IMPORTIN-13"/>
    <property type="match status" value="1"/>
</dbReference>
<evidence type="ECO:0000256" key="3">
    <source>
        <dbReference type="ARBA" id="ARBA00022448"/>
    </source>
</evidence>
<dbReference type="GO" id="GO:0031267">
    <property type="term" value="F:small GTPase binding"/>
    <property type="evidence" value="ECO:0007669"/>
    <property type="project" value="InterPro"/>
</dbReference>
<keyword evidence="4" id="KW-0399">Innate immunity</keyword>
<dbReference type="Gene3D" id="1.10.150.50">
    <property type="entry name" value="Transcription Factor, Ets-1"/>
    <property type="match status" value="1"/>
</dbReference>
<feature type="transmembrane region" description="Helical" evidence="10">
    <location>
        <begin position="994"/>
        <end position="1010"/>
    </location>
</feature>
<evidence type="ECO:0000256" key="2">
    <source>
        <dbReference type="ARBA" id="ARBA00007991"/>
    </source>
</evidence>
<dbReference type="SUPFAM" id="SSF48403">
    <property type="entry name" value="Ankyrin repeat"/>
    <property type="match status" value="1"/>
</dbReference>
<dbReference type="InterPro" id="IPR016024">
    <property type="entry name" value="ARM-type_fold"/>
</dbReference>
<keyword evidence="10" id="KW-0812">Transmembrane</keyword>
<dbReference type="Gene3D" id="1.25.10.10">
    <property type="entry name" value="Leucine-rich Repeat Variant"/>
    <property type="match status" value="1"/>
</dbReference>
<feature type="repeat" description="ANK" evidence="8">
    <location>
        <begin position="1397"/>
        <end position="1429"/>
    </location>
</feature>
<dbReference type="KEGG" id="mbr:MONBRDRAFT_33497"/>
<dbReference type="InterPro" id="IPR011989">
    <property type="entry name" value="ARM-like"/>
</dbReference>
<keyword evidence="10" id="KW-0472">Membrane</keyword>
<evidence type="ECO:0000256" key="5">
    <source>
        <dbReference type="ARBA" id="ARBA00022859"/>
    </source>
</evidence>
<feature type="transmembrane region" description="Helical" evidence="10">
    <location>
        <begin position="1112"/>
        <end position="1131"/>
    </location>
</feature>
<sequence length="1688" mass="185836">MDWLISVGDWCHMQQDHDRRALWYQHNGGAFFRTVSGISDWLTGLPTLEEFVQISAAMASTNSDELQHAKQWLEKFQSTVEAWNICAAVLHQKHSETACIYASQAMRRKILTDYRELPDSATDDLRNSIMDHLASFTAKPGAKVVVRQLCLALADLAVYKQDWQYPSNTILERFGGDIAAMPTVLEFLAVLPEEIANEELRVTSDRQYQVDNQLAEASGQVLQYFCHCLEHASTSELKQQLLKALASWCEFEGPLIQNLASTPLIDFAISSLSDEDLRTSAVSGLVQVIRMCEAPNRVELKQVMAGKIAALSPLMKDSAMNEDGEGGKHLAQIFCAFGCALRFDIVHTPPHTFASLFDVLMQAVAHPSPEVMEITYGFWYNMADVLDEFENLNDIPALEEIKGRYAELYNHIYRATILPADFAGVVETESDEADVRYRAIDVFVETSFILGSEDVGQQLLNLAKAGQEWQAQEAALFLIRSVIGRLGVRAEEDLHSHKPVVRQGESIVNDLMPLLTSLPDQVPSQFRRTVIHLIGSSSSRYRDLSEWIAMHPDWIRPTVDFLARAIRDREVNHTCCAALMHIMNKSTDKFAPYLDLVFQVISVVGGSKATELMQKLLEPLLSSLQTLASAPLTPESEEKVLQILAAVAKAFQNANVTNDKFLPNGMHPFHEAAAHTCTMALNVMQHHQTNAEVVSFANQVIHGCVRSMGRDCLELTAQIIGVMRHVHAATQNSSCLYVVSSMINTLGEVDEVKEALFSLAHDLSCSAFQTLASHPNAIAENIDLTLDMFRIQWRLISKMPVMYFRSDLPSVSVDCATRSILHRERDTVRETTTFLSHLWRADHIGMEAEQIENSAEIKAALLTLLHTKGEALTHSVMEGIMGGLQSNMASEPAEVLWYMLEIDRALTLQWIAAAPAFALLGSRNVPEAETTQFSQSIQTASSMRQFNQHLNITRTCAMSEIECPLSVADRTDLVGTLYYEHGEDLSIGTYGTDYVMAALCITLGLSLMTIKRPEKDMHVLATRLMGISLFVEAGADLCGAYFHQFYHPAHDSHFRLVWSLTMTLLLALGWLRGCASIVLLSNHTTRRLAMLSTAALAGLLVGTVWVMNAPFLIFAVCAVLAPTVGLVASMVAHRQSGTQRLCAMNGAVALVLTLASAYVHGAGAGPCATPCPVDCPYFAPNLNHNGVLHVLQMIAITLLSLNWRSFHACAPVEGAPTQKKSKSSPQDFLSYCENLTQSIRVDAGKDLATCIHFEIRGCRDPQVLVYARARVCVCVCVCVCVEKRVQAWGLGLAQGKKDARDLGESAKLSANKGLQMKPENTARTSQVYPRPICRVHAAWKNLAIAVTASAPSAGGVEAGAIKIFKKRNALHVLAKEGDNKTLSVALKNADPDVQDNDGMRPLHYAAWYGHTSCLQTLIGAGADVNAHDHDGATPVHAGAFNGQLATVVALVEAGADCTLTDNDNATPSQVAAEEGHPEVELFLKTVEDDQKCDKVLVRMEEAYNEAKEKSKQSKLVFAKTIKDAKKRVADLEKEQRKMIKNTLRNKKKKKKETIDMAGPKMSFSQMTGIPSQAPVQSDAETMPSAMRTRRKSTTSDAPPESPLPSQSPLPSGAGPDLEMILAQLGADHGDREALNMFLASIDLREVARMFEAEEWTLERLVCASAVDLKELGLPAGIRKKIMQALRQF</sequence>
<dbReference type="GO" id="GO:0005737">
    <property type="term" value="C:cytoplasm"/>
    <property type="evidence" value="ECO:0000318"/>
    <property type="project" value="GO_Central"/>
</dbReference>
<dbReference type="GO" id="GO:0045087">
    <property type="term" value="P:innate immune response"/>
    <property type="evidence" value="ECO:0007669"/>
    <property type="project" value="UniProtKB-KW"/>
</dbReference>
<dbReference type="Pfam" id="PF12796">
    <property type="entry name" value="Ank_2"/>
    <property type="match status" value="1"/>
</dbReference>
<feature type="region of interest" description="Disordered" evidence="9">
    <location>
        <begin position="1533"/>
        <end position="1616"/>
    </location>
</feature>
<keyword evidence="10" id="KW-1133">Transmembrane helix</keyword>
<dbReference type="InterPro" id="IPR058537">
    <property type="entry name" value="TPR_TNPO3_IPO13_4th"/>
</dbReference>
<dbReference type="InterPro" id="IPR051345">
    <property type="entry name" value="Importin_beta-like_NTR"/>
</dbReference>
<evidence type="ECO:0000256" key="10">
    <source>
        <dbReference type="SAM" id="Phobius"/>
    </source>
</evidence>
<comment type="similarity">
    <text evidence="2">Belongs to the importin beta family.</text>
</comment>
<evidence type="ECO:0000256" key="7">
    <source>
        <dbReference type="ARBA" id="ARBA00023242"/>
    </source>
</evidence>
<dbReference type="GeneID" id="5893282"/>
<dbReference type="EMBL" id="CH991561">
    <property type="protein sequence ID" value="EDQ87081.1"/>
    <property type="molecule type" value="Genomic_DNA"/>
</dbReference>
<evidence type="ECO:0000256" key="9">
    <source>
        <dbReference type="SAM" id="MobiDB-lite"/>
    </source>
</evidence>
<dbReference type="InParanoid" id="A9V5Q0"/>
<comment type="subcellular location">
    <subcellularLocation>
        <location evidence="1">Nucleus</location>
    </subcellularLocation>
</comment>
<feature type="transmembrane region" description="Helical" evidence="10">
    <location>
        <begin position="1056"/>
        <end position="1081"/>
    </location>
</feature>
<keyword evidence="8" id="KW-0040">ANK repeat</keyword>
<feature type="transmembrane region" description="Helical" evidence="10">
    <location>
        <begin position="1143"/>
        <end position="1161"/>
    </location>
</feature>
<dbReference type="STRING" id="81824.A9V5Q0"/>
<feature type="compositionally biased region" description="Polar residues" evidence="9">
    <location>
        <begin position="1562"/>
        <end position="1579"/>
    </location>
</feature>
<accession>A9V5Q0</accession>
<feature type="repeat" description="ANK" evidence="8">
    <location>
        <begin position="1430"/>
        <end position="1462"/>
    </location>
</feature>
<evidence type="ECO:0000256" key="8">
    <source>
        <dbReference type="PROSITE-ProRule" id="PRU00023"/>
    </source>
</evidence>
<keyword evidence="7" id="KW-0539">Nucleus</keyword>
<dbReference type="InterPro" id="IPR057941">
    <property type="entry name" value="TPR_TNPO3_IPO13_2nd"/>
</dbReference>
<evidence type="ECO:0000313" key="13">
    <source>
        <dbReference type="Proteomes" id="UP000001357"/>
    </source>
</evidence>
<name>A9V5Q0_MONBE</name>
<dbReference type="FunCoup" id="A9V5Q0">
    <property type="interactions" value="1864"/>
</dbReference>
<dbReference type="Pfam" id="PF22285">
    <property type="entry name" value="DUF6962"/>
    <property type="match status" value="1"/>
</dbReference>
<dbReference type="SUPFAM" id="SSF48371">
    <property type="entry name" value="ARM repeat"/>
    <property type="match status" value="1"/>
</dbReference>
<dbReference type="SMART" id="SM00454">
    <property type="entry name" value="SAM"/>
    <property type="match status" value="1"/>
</dbReference>
<dbReference type="InterPro" id="IPR001660">
    <property type="entry name" value="SAM"/>
</dbReference>
<keyword evidence="6" id="KW-0520">NAD</keyword>
<reference evidence="12 13" key="1">
    <citation type="journal article" date="2008" name="Nature">
        <title>The genome of the choanoflagellate Monosiga brevicollis and the origin of metazoans.</title>
        <authorList>
            <consortium name="JGI Sequencing"/>
            <person name="King N."/>
            <person name="Westbrook M.J."/>
            <person name="Young S.L."/>
            <person name="Kuo A."/>
            <person name="Abedin M."/>
            <person name="Chapman J."/>
            <person name="Fairclough S."/>
            <person name="Hellsten U."/>
            <person name="Isogai Y."/>
            <person name="Letunic I."/>
            <person name="Marr M."/>
            <person name="Pincus D."/>
            <person name="Putnam N."/>
            <person name="Rokas A."/>
            <person name="Wright K.J."/>
            <person name="Zuzow R."/>
            <person name="Dirks W."/>
            <person name="Good M."/>
            <person name="Goodstein D."/>
            <person name="Lemons D."/>
            <person name="Li W."/>
            <person name="Lyons J.B."/>
            <person name="Morris A."/>
            <person name="Nichols S."/>
            <person name="Richter D.J."/>
            <person name="Salamov A."/>
            <person name="Bork P."/>
            <person name="Lim W.A."/>
            <person name="Manning G."/>
            <person name="Miller W.T."/>
            <person name="McGinnis W."/>
            <person name="Shapiro H."/>
            <person name="Tjian R."/>
            <person name="Grigoriev I.V."/>
            <person name="Rokhsar D."/>
        </authorList>
    </citation>
    <scope>NUCLEOTIDE SEQUENCE [LARGE SCALE GENOMIC DNA]</scope>
    <source>
        <strain evidence="13">MX1 / ATCC 50154</strain>
    </source>
</reference>
<dbReference type="InterPro" id="IPR001494">
    <property type="entry name" value="Importin-beta_N"/>
</dbReference>
<dbReference type="Pfam" id="PF24138">
    <property type="entry name" value="TPR_TNPO3_IPO13_2nd"/>
    <property type="match status" value="1"/>
</dbReference>
<dbReference type="Pfam" id="PF08389">
    <property type="entry name" value="Xpo1"/>
    <property type="match status" value="1"/>
</dbReference>
<protein>
    <recommendedName>
        <fullName evidence="11">SAM domain-containing protein</fullName>
    </recommendedName>
</protein>
<feature type="transmembrane region" description="Helical" evidence="10">
    <location>
        <begin position="1088"/>
        <end position="1106"/>
    </location>
</feature>
<dbReference type="InterPro" id="IPR036770">
    <property type="entry name" value="Ankyrin_rpt-contain_sf"/>
</dbReference>
<dbReference type="GO" id="GO:0005634">
    <property type="term" value="C:nucleus"/>
    <property type="evidence" value="ECO:0007669"/>
    <property type="project" value="UniProtKB-SubCell"/>
</dbReference>
<feature type="domain" description="SAM" evidence="11">
    <location>
        <begin position="1626"/>
        <end position="1688"/>
    </location>
</feature>
<evidence type="ECO:0000313" key="12">
    <source>
        <dbReference type="EMBL" id="EDQ87081.1"/>
    </source>
</evidence>
<dbReference type="RefSeq" id="XP_001748024.1">
    <property type="nucleotide sequence ID" value="XM_001747972.1"/>
</dbReference>
<dbReference type="PROSITE" id="PS50088">
    <property type="entry name" value="ANK_REPEAT"/>
    <property type="match status" value="2"/>
</dbReference>
<feature type="transmembrane region" description="Helical" evidence="10">
    <location>
        <begin position="1022"/>
        <end position="1044"/>
    </location>
</feature>
<dbReference type="Pfam" id="PF24139">
    <property type="entry name" value="TPR_TNPO3_IPO13_4th"/>
    <property type="match status" value="1"/>
</dbReference>
<keyword evidence="13" id="KW-1185">Reference proteome</keyword>
<dbReference type="PROSITE" id="PS50297">
    <property type="entry name" value="ANK_REP_REGION"/>
    <property type="match status" value="2"/>
</dbReference>
<gene>
    <name evidence="12" type="ORF">MONBRDRAFT_33497</name>
</gene>
<dbReference type="eggNOG" id="KOG0509">
    <property type="taxonomic scope" value="Eukaryota"/>
</dbReference>
<dbReference type="InterPro" id="IPR013598">
    <property type="entry name" value="Exportin-1/Importin-b-like"/>
</dbReference>
<evidence type="ECO:0000256" key="6">
    <source>
        <dbReference type="ARBA" id="ARBA00023027"/>
    </source>
</evidence>
<dbReference type="SUPFAM" id="SSF47769">
    <property type="entry name" value="SAM/Pointed domain"/>
    <property type="match status" value="1"/>
</dbReference>
<dbReference type="PANTHER" id="PTHR12363">
    <property type="entry name" value="TRANSPORTIN 3 AND IMPORTIN 13"/>
    <property type="match status" value="1"/>
</dbReference>
<organism evidence="12 13">
    <name type="scientific">Monosiga brevicollis</name>
    <name type="common">Choanoflagellate</name>
    <dbReference type="NCBI Taxonomy" id="81824"/>
    <lineage>
        <taxon>Eukaryota</taxon>
        <taxon>Choanoflagellata</taxon>
        <taxon>Craspedida</taxon>
        <taxon>Salpingoecidae</taxon>
        <taxon>Monosiga</taxon>
    </lineage>
</organism>
<dbReference type="SMART" id="SM00248">
    <property type="entry name" value="ANK"/>
    <property type="match status" value="4"/>
</dbReference>
<dbReference type="Proteomes" id="UP000001357">
    <property type="component" value="Unassembled WGS sequence"/>
</dbReference>
<dbReference type="InterPro" id="IPR002110">
    <property type="entry name" value="Ankyrin_rpt"/>
</dbReference>
<dbReference type="Gene3D" id="1.25.40.20">
    <property type="entry name" value="Ankyrin repeat-containing domain"/>
    <property type="match status" value="1"/>
</dbReference>
<dbReference type="eggNOG" id="KOG2081">
    <property type="taxonomic scope" value="Eukaryota"/>
</dbReference>
<evidence type="ECO:0000259" key="11">
    <source>
        <dbReference type="SMART" id="SM00454"/>
    </source>
</evidence>
<dbReference type="GO" id="GO:0006606">
    <property type="term" value="P:protein import into nucleus"/>
    <property type="evidence" value="ECO:0000318"/>
    <property type="project" value="GO_Central"/>
</dbReference>
<evidence type="ECO:0000256" key="1">
    <source>
        <dbReference type="ARBA" id="ARBA00004123"/>
    </source>
</evidence>
<keyword evidence="3" id="KW-0813">Transport</keyword>